<proteinExistence type="predicted"/>
<reference evidence="3" key="1">
    <citation type="submission" date="2021-01" db="EMBL/GenBank/DDBJ databases">
        <authorList>
            <consortium name="Genoscope - CEA"/>
            <person name="William W."/>
        </authorList>
    </citation>
    <scope>NUCLEOTIDE SEQUENCE</scope>
</reference>
<evidence type="ECO:0000256" key="2">
    <source>
        <dbReference type="SAM" id="Phobius"/>
    </source>
</evidence>
<organism evidence="3 4">
    <name type="scientific">Paramecium primaurelia</name>
    <dbReference type="NCBI Taxonomy" id="5886"/>
    <lineage>
        <taxon>Eukaryota</taxon>
        <taxon>Sar</taxon>
        <taxon>Alveolata</taxon>
        <taxon>Ciliophora</taxon>
        <taxon>Intramacronucleata</taxon>
        <taxon>Oligohymenophorea</taxon>
        <taxon>Peniculida</taxon>
        <taxon>Parameciidae</taxon>
        <taxon>Paramecium</taxon>
    </lineage>
</organism>
<feature type="coiled-coil region" evidence="1">
    <location>
        <begin position="526"/>
        <end position="553"/>
    </location>
</feature>
<dbReference type="OMA" id="VIICKFQ"/>
<dbReference type="Proteomes" id="UP000688137">
    <property type="component" value="Unassembled WGS sequence"/>
</dbReference>
<name>A0A8S1K5F5_PARPR</name>
<gene>
    <name evidence="3" type="ORF">PPRIM_AZ9-3.1.T0130211</name>
</gene>
<dbReference type="AlphaFoldDB" id="A0A8S1K5F5"/>
<keyword evidence="4" id="KW-1185">Reference proteome</keyword>
<keyword evidence="1" id="KW-0175">Coiled coil</keyword>
<feature type="transmembrane region" description="Helical" evidence="2">
    <location>
        <begin position="502"/>
        <end position="523"/>
    </location>
</feature>
<keyword evidence="2" id="KW-0472">Membrane</keyword>
<evidence type="ECO:0008006" key="5">
    <source>
        <dbReference type="Google" id="ProtNLM"/>
    </source>
</evidence>
<evidence type="ECO:0000313" key="4">
    <source>
        <dbReference type="Proteomes" id="UP000688137"/>
    </source>
</evidence>
<comment type="caution">
    <text evidence="3">The sequence shown here is derived from an EMBL/GenBank/DDBJ whole genome shotgun (WGS) entry which is preliminary data.</text>
</comment>
<protein>
    <recommendedName>
        <fullName evidence="5">Transmembrane protein</fullName>
    </recommendedName>
</protein>
<evidence type="ECO:0000313" key="3">
    <source>
        <dbReference type="EMBL" id="CAD8049065.1"/>
    </source>
</evidence>
<keyword evidence="2" id="KW-1133">Transmembrane helix</keyword>
<keyword evidence="2" id="KW-0812">Transmembrane</keyword>
<dbReference type="EMBL" id="CAJJDM010000010">
    <property type="protein sequence ID" value="CAD8049065.1"/>
    <property type="molecule type" value="Genomic_DNA"/>
</dbReference>
<sequence length="559" mass="64980">MFSIQIGLITALFFKISIQTNRIRSHPNQTYMVNEESLEFQFSTQEAHVKLLSNPAIYDIIVYRNDSNSLGTYIETPFLSLDNQYLDDQQLDNDCIGLPKHPKLTEIFSVNLLDNTEDIYYTDILILEQQQKIFLLTDELELKQAVLQFNQTQSPQWNILIKNISYHLQTLISQQINYTNAFFACFQTDQDRCLILSNYGGFWLNTNSEIENPNLNLEPVIIQNEDLNKVSICQEYLAIANGNAGVDLYQYINKQLIYLLTITAQQLNQTIVNIISVKLSSQRISILDEHTGLYIFQLQNGQLSLDLTIPQSRCVAFDHYENTYLVVAETPNNIEYMMEIFLLSDTKEYYVNRIYVDDFSFRDIEIDEDYAIIIGEDVHLVLRHSIFNGFMRNNTDLVKTFFEDELIRFQYFEMNESIKTQFMETSYYIGLSKGSLHIWKFNDYNPVIICKFQYGREQNYTLKANTSKCEGHQSTDLFEQCQITQQLSIQASGPLLESDSNYLIIGVCVSIAIILTIIVFILCRKGRALAKRIQELKQQAEEMKKYGAFQEQEQQSAEH</sequence>
<evidence type="ECO:0000256" key="1">
    <source>
        <dbReference type="SAM" id="Coils"/>
    </source>
</evidence>
<accession>A0A8S1K5F5</accession>